<reference evidence="5" key="1">
    <citation type="journal article" date="2014" name="Int. J. Syst. Evol. Microbiol.">
        <title>Complete genome sequence of Corynebacterium casei LMG S-19264T (=DSM 44701T), isolated from a smear-ripened cheese.</title>
        <authorList>
            <consortium name="US DOE Joint Genome Institute (JGI-PGF)"/>
            <person name="Walter F."/>
            <person name="Albersmeier A."/>
            <person name="Kalinowski J."/>
            <person name="Ruckert C."/>
        </authorList>
    </citation>
    <scope>NUCLEOTIDE SEQUENCE</scope>
    <source>
        <strain evidence="5">VKM Ac-1321</strain>
    </source>
</reference>
<dbReference type="AlphaFoldDB" id="A0A9W6KP23"/>
<comment type="similarity">
    <text evidence="1">Belongs to the carbohydrate kinase PfkB family.</text>
</comment>
<dbReference type="Gene3D" id="3.40.1190.20">
    <property type="match status" value="1"/>
</dbReference>
<organism evidence="5 6">
    <name type="scientific">Dactylosporangium matsuzakiense</name>
    <dbReference type="NCBI Taxonomy" id="53360"/>
    <lineage>
        <taxon>Bacteria</taxon>
        <taxon>Bacillati</taxon>
        <taxon>Actinomycetota</taxon>
        <taxon>Actinomycetes</taxon>
        <taxon>Micromonosporales</taxon>
        <taxon>Micromonosporaceae</taxon>
        <taxon>Dactylosporangium</taxon>
    </lineage>
</organism>
<evidence type="ECO:0000259" key="4">
    <source>
        <dbReference type="Pfam" id="PF00294"/>
    </source>
</evidence>
<dbReference type="GO" id="GO:0016301">
    <property type="term" value="F:kinase activity"/>
    <property type="evidence" value="ECO:0007669"/>
    <property type="project" value="UniProtKB-KW"/>
</dbReference>
<comment type="caution">
    <text evidence="5">The sequence shown here is derived from an EMBL/GenBank/DDBJ whole genome shotgun (WGS) entry which is preliminary data.</text>
</comment>
<evidence type="ECO:0000256" key="2">
    <source>
        <dbReference type="ARBA" id="ARBA00022679"/>
    </source>
</evidence>
<accession>A0A9W6KP23</accession>
<keyword evidence="6" id="KW-1185">Reference proteome</keyword>
<dbReference type="InterPro" id="IPR011611">
    <property type="entry name" value="PfkB_dom"/>
</dbReference>
<protein>
    <recommendedName>
        <fullName evidence="4">Carbohydrate kinase PfkB domain-containing protein</fullName>
    </recommendedName>
</protein>
<sequence length="310" mass="32940">MLVGMIEFDVLVLGGAGIDTIVRVPDFTIPPGDSTPVPPIHDYVAHSGNGVALGFHALGRRTRFADALGDDAQGELIRSRYRQAGLDFVAHPAPYGTPRSVNLVDAAGRRFSFFDGRYPAGYAYPEDFYLPLVERAAHVHVATQRTPAVWARARALGITTSTDVHTWNGTDDWAWPMAGEADLVFLSAAAVPDRIDDVMRRILAEGRASMVVATEGAHGSRVRTAAAAVRFPVVPLAGPALDSNGAGDAYSTAFMSRWLQGRPVPECALAGAVSGAFACGFAGTHERLITEAELAAGIADVQDSWRALSD</sequence>
<evidence type="ECO:0000256" key="1">
    <source>
        <dbReference type="ARBA" id="ARBA00010688"/>
    </source>
</evidence>
<dbReference type="EMBL" id="BSFP01000038">
    <property type="protein sequence ID" value="GLL03846.1"/>
    <property type="molecule type" value="Genomic_DNA"/>
</dbReference>
<dbReference type="SUPFAM" id="SSF53613">
    <property type="entry name" value="Ribokinase-like"/>
    <property type="match status" value="1"/>
</dbReference>
<reference evidence="5" key="2">
    <citation type="submission" date="2023-01" db="EMBL/GenBank/DDBJ databases">
        <authorList>
            <person name="Sun Q."/>
            <person name="Evtushenko L."/>
        </authorList>
    </citation>
    <scope>NUCLEOTIDE SEQUENCE</scope>
    <source>
        <strain evidence="5">VKM Ac-1321</strain>
    </source>
</reference>
<name>A0A9W6KP23_9ACTN</name>
<evidence type="ECO:0000313" key="5">
    <source>
        <dbReference type="EMBL" id="GLL03846.1"/>
    </source>
</evidence>
<keyword evidence="3" id="KW-0418">Kinase</keyword>
<evidence type="ECO:0000313" key="6">
    <source>
        <dbReference type="Proteomes" id="UP001143480"/>
    </source>
</evidence>
<dbReference type="InterPro" id="IPR052700">
    <property type="entry name" value="Carb_kinase_PfkB-like"/>
</dbReference>
<dbReference type="Pfam" id="PF00294">
    <property type="entry name" value="PfkB"/>
    <property type="match status" value="1"/>
</dbReference>
<proteinExistence type="inferred from homology"/>
<dbReference type="InterPro" id="IPR029056">
    <property type="entry name" value="Ribokinase-like"/>
</dbReference>
<evidence type="ECO:0000256" key="3">
    <source>
        <dbReference type="ARBA" id="ARBA00022777"/>
    </source>
</evidence>
<dbReference type="Proteomes" id="UP001143480">
    <property type="component" value="Unassembled WGS sequence"/>
</dbReference>
<gene>
    <name evidence="5" type="ORF">GCM10017581_055920</name>
</gene>
<dbReference type="PANTHER" id="PTHR43320">
    <property type="entry name" value="SUGAR KINASE"/>
    <property type="match status" value="1"/>
</dbReference>
<feature type="domain" description="Carbohydrate kinase PfkB" evidence="4">
    <location>
        <begin position="11"/>
        <end position="285"/>
    </location>
</feature>
<dbReference type="PANTHER" id="PTHR43320:SF3">
    <property type="entry name" value="CARBOHYDRATE KINASE PFKB DOMAIN-CONTAINING PROTEIN"/>
    <property type="match status" value="1"/>
</dbReference>
<keyword evidence="2" id="KW-0808">Transferase</keyword>